<keyword evidence="5" id="KW-1185">Reference proteome</keyword>
<dbReference type="InterPro" id="IPR011044">
    <property type="entry name" value="Quino_amine_DH_bsu"/>
</dbReference>
<feature type="domain" description="Nephrocystin 3-like N-terminal" evidence="3">
    <location>
        <begin position="9"/>
        <end position="118"/>
    </location>
</feature>
<dbReference type="PANTHER" id="PTHR10039">
    <property type="entry name" value="AMELOGENIN"/>
    <property type="match status" value="1"/>
</dbReference>
<proteinExistence type="predicted"/>
<dbReference type="Proteomes" id="UP000838763">
    <property type="component" value="Unassembled WGS sequence"/>
</dbReference>
<evidence type="ECO:0000256" key="2">
    <source>
        <dbReference type="SAM" id="MobiDB-lite"/>
    </source>
</evidence>
<dbReference type="EMBL" id="CALLCH030000010">
    <property type="protein sequence ID" value="CAI4214075.1"/>
    <property type="molecule type" value="Genomic_DNA"/>
</dbReference>
<dbReference type="InterPro" id="IPR015943">
    <property type="entry name" value="WD40/YVTN_repeat-like_dom_sf"/>
</dbReference>
<accession>A0A9P1H016</accession>
<keyword evidence="1" id="KW-0677">Repeat</keyword>
<reference evidence="4" key="1">
    <citation type="submission" date="2022-11" db="EMBL/GenBank/DDBJ databases">
        <authorList>
            <person name="Scott C."/>
            <person name="Bruce N."/>
        </authorList>
    </citation>
    <scope>NUCLEOTIDE SEQUENCE</scope>
</reference>
<feature type="region of interest" description="Disordered" evidence="2">
    <location>
        <begin position="526"/>
        <end position="554"/>
    </location>
</feature>
<dbReference type="AlphaFoldDB" id="A0A9P1H016"/>
<dbReference type="InterPro" id="IPR056884">
    <property type="entry name" value="NPHP3-like_N"/>
</dbReference>
<sequence length="645" mass="71887">MPLSTKAMFSRSGTDKALNNATAVLRSLIWLFAVQQPDIMSPLLERYKVSGTELFTDGNSFDALSAIFQAMLKDSNMSPMYFAIDALDECDENQSDLIKIIATSLTISSKVKWLLASRPEVDVLAKLKTYDLPDLCIPKALVELDTESLQAPASAYIEHRLKKLKRSSNVGSTYTEAILETVLKEVRERAKDNFLWVSLVFDDLETMRGPYAINQVLGYPSGLSQLYDHRMDRIEPTFSYDASASGNTLWDTVTTELWDTTTGEVRKRARKYDSQIRAVAFSLDGKLLAVVSFSSIQLWDTATAKVCQTLPVPDGQARAEAFSPDAAEVSQGFPEPGSQVRTPVEDALLNLGNPLLMGLSTALGHTVALSARQGETNVNGTAEYFTNCKKCPYIMCTNPELVYSGTVLPLTCWTYGDLVGDSQLWLKTNTGCFVSNREEIPGCGDIPFEITEQPARVRYLSECKESSSTSSESTTYYGRDLDLTVLCWAQNDIVNNNPYWYKTTDNCYVSESGLWEAPDRSKIEHCGPKSDLEDAEPVGDPAPVPEENGAEGGNSLAKRWLEEGKIGEEYSYCLTCPSSVNATCEVVKTYEYNQTVLNQCTYGNDEGRWMLTVDWCYVNGTDFWVPPWDHYRYPSCEQWGYPLLD</sequence>
<organism evidence="4 5">
    <name type="scientific">Parascedosporium putredinis</name>
    <dbReference type="NCBI Taxonomy" id="1442378"/>
    <lineage>
        <taxon>Eukaryota</taxon>
        <taxon>Fungi</taxon>
        <taxon>Dikarya</taxon>
        <taxon>Ascomycota</taxon>
        <taxon>Pezizomycotina</taxon>
        <taxon>Sordariomycetes</taxon>
        <taxon>Hypocreomycetidae</taxon>
        <taxon>Microascales</taxon>
        <taxon>Microascaceae</taxon>
        <taxon>Parascedosporium</taxon>
    </lineage>
</organism>
<dbReference type="PANTHER" id="PTHR10039:SF14">
    <property type="entry name" value="NACHT DOMAIN-CONTAINING PROTEIN"/>
    <property type="match status" value="1"/>
</dbReference>
<name>A0A9P1H016_9PEZI</name>
<evidence type="ECO:0000313" key="4">
    <source>
        <dbReference type="EMBL" id="CAI4214075.1"/>
    </source>
</evidence>
<dbReference type="OrthoDB" id="5358886at2759"/>
<comment type="caution">
    <text evidence="4">The sequence shown here is derived from an EMBL/GenBank/DDBJ whole genome shotgun (WGS) entry which is preliminary data.</text>
</comment>
<gene>
    <name evidence="4" type="ORF">PPNO1_LOCUS3808</name>
</gene>
<evidence type="ECO:0000256" key="1">
    <source>
        <dbReference type="ARBA" id="ARBA00022737"/>
    </source>
</evidence>
<evidence type="ECO:0000313" key="5">
    <source>
        <dbReference type="Proteomes" id="UP000838763"/>
    </source>
</evidence>
<dbReference type="Gene3D" id="2.130.10.10">
    <property type="entry name" value="YVTN repeat-like/Quinoprotein amine dehydrogenase"/>
    <property type="match status" value="1"/>
</dbReference>
<dbReference type="SUPFAM" id="SSF50969">
    <property type="entry name" value="YVTN repeat-like/Quinoprotein amine dehydrogenase"/>
    <property type="match status" value="1"/>
</dbReference>
<dbReference type="Pfam" id="PF24883">
    <property type="entry name" value="NPHP3_N"/>
    <property type="match status" value="1"/>
</dbReference>
<evidence type="ECO:0000259" key="3">
    <source>
        <dbReference type="Pfam" id="PF24883"/>
    </source>
</evidence>
<protein>
    <recommendedName>
        <fullName evidence="3">Nephrocystin 3-like N-terminal domain-containing protein</fullName>
    </recommendedName>
</protein>